<accession>M2P999</accession>
<dbReference type="Proteomes" id="UP000016930">
    <property type="component" value="Unassembled WGS sequence"/>
</dbReference>
<feature type="coiled-coil region" evidence="1">
    <location>
        <begin position="610"/>
        <end position="637"/>
    </location>
</feature>
<feature type="compositionally biased region" description="Acidic residues" evidence="2">
    <location>
        <begin position="402"/>
        <end position="418"/>
    </location>
</feature>
<dbReference type="InterPro" id="IPR000253">
    <property type="entry name" value="FHA_dom"/>
</dbReference>
<dbReference type="HOGENOM" id="CLU_007871_1_0_1"/>
<feature type="compositionally biased region" description="Basic and acidic residues" evidence="2">
    <location>
        <begin position="419"/>
        <end position="435"/>
    </location>
</feature>
<feature type="compositionally biased region" description="Polar residues" evidence="2">
    <location>
        <begin position="648"/>
        <end position="665"/>
    </location>
</feature>
<feature type="region of interest" description="Disordered" evidence="2">
    <location>
        <begin position="566"/>
        <end position="589"/>
    </location>
</feature>
<evidence type="ECO:0000259" key="3">
    <source>
        <dbReference type="PROSITE" id="PS50006"/>
    </source>
</evidence>
<feature type="compositionally biased region" description="Pro residues" evidence="2">
    <location>
        <begin position="274"/>
        <end position="290"/>
    </location>
</feature>
<dbReference type="InterPro" id="IPR051176">
    <property type="entry name" value="Cent_Immune-Sig_Mod"/>
</dbReference>
<evidence type="ECO:0000313" key="5">
    <source>
        <dbReference type="Proteomes" id="UP000016930"/>
    </source>
</evidence>
<dbReference type="STRING" id="914234.M2P999"/>
<sequence length="842" mass="91349">MPGPFTTPHAPVALPALYLYPLNDSFVPKHISLVNQQRVKIGRQTNAKTVPAERNGFFDSKVLSRQHAEVWEENGKIFIKDVKSSNGTFINGDRLSQEGLESEPFELKTDDIVEFGIDIVGEDNRTIIHHKVAARVFCVFTEQDAQAAARAEAQQSPTGHVSSAGSAASGSGTGFNFANGQQPGVGGVAGQRRPTLQAQSLTSLGSMGQNVRAPGRSGLTFDHILSRLQGELQKSRDTGAELHATTGSLNEIHDTLGGNLPPNLPSYPQTLPSVMPPAAPQQPEPEPHPAPAESASVLAELQAQLRETQLSLASHVEKIRALEGLLAEHDAIKREVSSMRELMEERKRDMEILRRHSGSPAAMPPPSREDFDPHSEELHDSFISDDDDARSVATVVPHELERVDEEDEEQLAAEAEEEDQRRQRRDELERERPKTPEPTGIGMSEDDDEHEAESAEEAHGQQGTMSHLRPRSPSPPPYGSAVAPQPSSVTDSVRDDLHERLTMLSQQLESALELSRSLDSERTSAQSTIASLEAKVSALETLVQSTQVQVQTQAEAAQHAVEVAEAAREAAQHARGATTTEQAHAKERESLTEMLNEWKKAVEGRWSGVQEEWSEERERLRRAKEEWEARVRVVEESFGRAVSKVESGLSTLSTLQAAQQHQPNGNAKIHGGGLVTPPSPRSLSADSTRPRQRKKRSSSSRGRSRTRSRSPGPPPEKHDAGHEGNGSSASYAGSHVERRVPWAADGSDDSDFETHSAGALPPKSDSPESRAAHASAFPTPEPSVLNQPLSHRETPAAAVASQAADPVKDMPQVNHVSTAVGVVVLSMIAAAVIWRVKPDGPV</sequence>
<dbReference type="PANTHER" id="PTHR15715">
    <property type="entry name" value="CENTROSOMAL PROTEIN OF 170 KDA"/>
    <property type="match status" value="1"/>
</dbReference>
<feature type="coiled-coil region" evidence="1">
    <location>
        <begin position="298"/>
        <end position="342"/>
    </location>
</feature>
<dbReference type="Gene3D" id="2.60.200.20">
    <property type="match status" value="1"/>
</dbReference>
<evidence type="ECO:0000256" key="2">
    <source>
        <dbReference type="SAM" id="MobiDB-lite"/>
    </source>
</evidence>
<feature type="domain" description="FHA" evidence="3">
    <location>
        <begin position="39"/>
        <end position="95"/>
    </location>
</feature>
<gene>
    <name evidence="4" type="ORF">CERSUDRAFT_144523</name>
</gene>
<feature type="region of interest" description="Disordered" evidence="2">
    <location>
        <begin position="150"/>
        <end position="190"/>
    </location>
</feature>
<evidence type="ECO:0000256" key="1">
    <source>
        <dbReference type="SAM" id="Coils"/>
    </source>
</evidence>
<reference evidence="4 5" key="1">
    <citation type="journal article" date="2012" name="Proc. Natl. Acad. Sci. U.S.A.">
        <title>Comparative genomics of Ceriporiopsis subvermispora and Phanerochaete chrysosporium provide insight into selective ligninolysis.</title>
        <authorList>
            <person name="Fernandez-Fueyo E."/>
            <person name="Ruiz-Duenas F.J."/>
            <person name="Ferreira P."/>
            <person name="Floudas D."/>
            <person name="Hibbett D.S."/>
            <person name="Canessa P."/>
            <person name="Larrondo L.F."/>
            <person name="James T.Y."/>
            <person name="Seelenfreund D."/>
            <person name="Lobos S."/>
            <person name="Polanco R."/>
            <person name="Tello M."/>
            <person name="Honda Y."/>
            <person name="Watanabe T."/>
            <person name="Watanabe T."/>
            <person name="Ryu J.S."/>
            <person name="Kubicek C.P."/>
            <person name="Schmoll M."/>
            <person name="Gaskell J."/>
            <person name="Hammel K.E."/>
            <person name="St John F.J."/>
            <person name="Vanden Wymelenberg A."/>
            <person name="Sabat G."/>
            <person name="Splinter BonDurant S."/>
            <person name="Syed K."/>
            <person name="Yadav J.S."/>
            <person name="Doddapaneni H."/>
            <person name="Subramanian V."/>
            <person name="Lavin J.L."/>
            <person name="Oguiza J.A."/>
            <person name="Perez G."/>
            <person name="Pisabarro A.G."/>
            <person name="Ramirez L."/>
            <person name="Santoyo F."/>
            <person name="Master E."/>
            <person name="Coutinho P.M."/>
            <person name="Henrissat B."/>
            <person name="Lombard V."/>
            <person name="Magnuson J.K."/>
            <person name="Kuees U."/>
            <person name="Hori C."/>
            <person name="Igarashi K."/>
            <person name="Samejima M."/>
            <person name="Held B.W."/>
            <person name="Barry K.W."/>
            <person name="LaButti K.M."/>
            <person name="Lapidus A."/>
            <person name="Lindquist E.A."/>
            <person name="Lucas S.M."/>
            <person name="Riley R."/>
            <person name="Salamov A.A."/>
            <person name="Hoffmeister D."/>
            <person name="Schwenk D."/>
            <person name="Hadar Y."/>
            <person name="Yarden O."/>
            <person name="de Vries R.P."/>
            <person name="Wiebenga A."/>
            <person name="Stenlid J."/>
            <person name="Eastwood D."/>
            <person name="Grigoriev I.V."/>
            <person name="Berka R.M."/>
            <person name="Blanchette R.A."/>
            <person name="Kersten P."/>
            <person name="Martinez A.T."/>
            <person name="Vicuna R."/>
            <person name="Cullen D."/>
        </authorList>
    </citation>
    <scope>NUCLEOTIDE SEQUENCE [LARGE SCALE GENOMIC DNA]</scope>
    <source>
        <strain evidence="4 5">B</strain>
    </source>
</reference>
<name>M2P999_CERS8</name>
<dbReference type="OrthoDB" id="687730at2759"/>
<feature type="region of interest" description="Disordered" evidence="2">
    <location>
        <begin position="255"/>
        <end position="294"/>
    </location>
</feature>
<keyword evidence="1" id="KW-0175">Coiled coil</keyword>
<dbReference type="EMBL" id="KB445814">
    <property type="protein sequence ID" value="EMD31989.1"/>
    <property type="molecule type" value="Genomic_DNA"/>
</dbReference>
<feature type="compositionally biased region" description="Basic and acidic residues" evidence="2">
    <location>
        <begin position="367"/>
        <end position="382"/>
    </location>
</feature>
<organism evidence="4 5">
    <name type="scientific">Ceriporiopsis subvermispora (strain B)</name>
    <name type="common">White-rot fungus</name>
    <name type="synonym">Gelatoporia subvermispora</name>
    <dbReference type="NCBI Taxonomy" id="914234"/>
    <lineage>
        <taxon>Eukaryota</taxon>
        <taxon>Fungi</taxon>
        <taxon>Dikarya</taxon>
        <taxon>Basidiomycota</taxon>
        <taxon>Agaricomycotina</taxon>
        <taxon>Agaricomycetes</taxon>
        <taxon>Polyporales</taxon>
        <taxon>Gelatoporiaceae</taxon>
        <taxon>Gelatoporia</taxon>
    </lineage>
</organism>
<feature type="region of interest" description="Disordered" evidence="2">
    <location>
        <begin position="638"/>
        <end position="805"/>
    </location>
</feature>
<feature type="compositionally biased region" description="Basic residues" evidence="2">
    <location>
        <begin position="690"/>
        <end position="708"/>
    </location>
</feature>
<dbReference type="SUPFAM" id="SSF49879">
    <property type="entry name" value="SMAD/FHA domain"/>
    <property type="match status" value="1"/>
</dbReference>
<dbReference type="PROSITE" id="PS50006">
    <property type="entry name" value="FHA_DOMAIN"/>
    <property type="match status" value="1"/>
</dbReference>
<feature type="region of interest" description="Disordered" evidence="2">
    <location>
        <begin position="354"/>
        <end position="500"/>
    </location>
</feature>
<dbReference type="PANTHER" id="PTHR15715:SF37">
    <property type="entry name" value="LD47843P"/>
    <property type="match status" value="1"/>
</dbReference>
<dbReference type="SMART" id="SM00240">
    <property type="entry name" value="FHA"/>
    <property type="match status" value="1"/>
</dbReference>
<dbReference type="Pfam" id="PF00498">
    <property type="entry name" value="FHA"/>
    <property type="match status" value="1"/>
</dbReference>
<keyword evidence="5" id="KW-1185">Reference proteome</keyword>
<dbReference type="GO" id="GO:0005737">
    <property type="term" value="C:cytoplasm"/>
    <property type="evidence" value="ECO:0007669"/>
    <property type="project" value="TreeGrafter"/>
</dbReference>
<dbReference type="InterPro" id="IPR008984">
    <property type="entry name" value="SMAD_FHA_dom_sf"/>
</dbReference>
<protein>
    <recommendedName>
        <fullName evidence="3">FHA domain-containing protein</fullName>
    </recommendedName>
</protein>
<dbReference type="AlphaFoldDB" id="M2P999"/>
<evidence type="ECO:0000313" key="4">
    <source>
        <dbReference type="EMBL" id="EMD31989.1"/>
    </source>
</evidence>
<proteinExistence type="predicted"/>